<organism evidence="2 3">
    <name type="scientific">Tetrapisispora phaffii (strain ATCC 24235 / CBS 4417 / NBRC 1672 / NRRL Y-8282 / UCD 70-5)</name>
    <name type="common">Yeast</name>
    <name type="synonym">Fabospora phaffii</name>
    <dbReference type="NCBI Taxonomy" id="1071381"/>
    <lineage>
        <taxon>Eukaryota</taxon>
        <taxon>Fungi</taxon>
        <taxon>Dikarya</taxon>
        <taxon>Ascomycota</taxon>
        <taxon>Saccharomycotina</taxon>
        <taxon>Saccharomycetes</taxon>
        <taxon>Saccharomycetales</taxon>
        <taxon>Saccharomycetaceae</taxon>
        <taxon>Tetrapisispora</taxon>
    </lineage>
</organism>
<dbReference type="eggNOG" id="ENOG502SDQZ">
    <property type="taxonomic scope" value="Eukaryota"/>
</dbReference>
<dbReference type="Proteomes" id="UP000005666">
    <property type="component" value="Chromosome 9"/>
</dbReference>
<keyword evidence="3" id="KW-1185">Reference proteome</keyword>
<evidence type="ECO:0000313" key="3">
    <source>
        <dbReference type="Proteomes" id="UP000005666"/>
    </source>
</evidence>
<sequence>MSSTSQNRKDQPKVTKKRKILNLDSKEKRRNATNISAEKHLSSKESFGSDFDSESITNTQKHNTTNDVVKLGDKSIFYEEEWNPNGFAPLNVRNLSYNPSTFVRRGKEVITKLCGLQNIQIPKTHESKK</sequence>
<gene>
    <name evidence="2" type="primary">TPHA0I01860</name>
    <name evidence="2" type="ordered locus">TPHA_0I01860</name>
</gene>
<dbReference type="AlphaFoldDB" id="G8BXR2"/>
<reference evidence="2 3" key="1">
    <citation type="journal article" date="2011" name="Proc. Natl. Acad. Sci. U.S.A.">
        <title>Evolutionary erosion of yeast sex chromosomes by mating-type switching accidents.</title>
        <authorList>
            <person name="Gordon J.L."/>
            <person name="Armisen D."/>
            <person name="Proux-Wera E."/>
            <person name="Oheigeartaigh S.S."/>
            <person name="Byrne K.P."/>
            <person name="Wolfe K.H."/>
        </authorList>
    </citation>
    <scope>NUCLEOTIDE SEQUENCE [LARGE SCALE GENOMIC DNA]</scope>
    <source>
        <strain evidence="3">ATCC 24235 / CBS 4417 / NBRC 1672 / NRRL Y-8282 / UCD 70-5</strain>
    </source>
</reference>
<dbReference type="RefSeq" id="XP_003687124.1">
    <property type="nucleotide sequence ID" value="XM_003687076.1"/>
</dbReference>
<protein>
    <submittedName>
        <fullName evidence="2">Uncharacterized protein</fullName>
    </submittedName>
</protein>
<dbReference type="OrthoDB" id="4041945at2759"/>
<dbReference type="Pfam" id="PF12622">
    <property type="entry name" value="NpwBP"/>
    <property type="match status" value="1"/>
</dbReference>
<accession>G8BXR2</accession>
<dbReference type="GeneID" id="11532816"/>
<dbReference type="HOGENOM" id="CLU_1950249_0_0_1"/>
<feature type="region of interest" description="Disordered" evidence="1">
    <location>
        <begin position="1"/>
        <end position="62"/>
    </location>
</feature>
<evidence type="ECO:0000256" key="1">
    <source>
        <dbReference type="SAM" id="MobiDB-lite"/>
    </source>
</evidence>
<name>G8BXR2_TETPH</name>
<dbReference type="EMBL" id="HE612864">
    <property type="protein sequence ID" value="CCE64690.1"/>
    <property type="molecule type" value="Genomic_DNA"/>
</dbReference>
<evidence type="ECO:0000313" key="2">
    <source>
        <dbReference type="EMBL" id="CCE64690.1"/>
    </source>
</evidence>
<proteinExistence type="predicted"/>
<dbReference type="KEGG" id="tpf:TPHA_0I01860"/>
<dbReference type="OMA" id="FYEEEWN"/>